<evidence type="ECO:0000313" key="2">
    <source>
        <dbReference type="EMBL" id="MQT47907.1"/>
    </source>
</evidence>
<name>A0A6A7YGQ3_9PSED</name>
<organism evidence="7 10">
    <name type="scientific">Pseudomonas helleri</name>
    <dbReference type="NCBI Taxonomy" id="1608996"/>
    <lineage>
        <taxon>Bacteria</taxon>
        <taxon>Pseudomonadati</taxon>
        <taxon>Pseudomonadota</taxon>
        <taxon>Gammaproteobacteria</taxon>
        <taxon>Pseudomonadales</taxon>
        <taxon>Pseudomonadaceae</taxon>
        <taxon>Pseudomonas</taxon>
    </lineage>
</organism>
<evidence type="ECO:0000313" key="3">
    <source>
        <dbReference type="EMBL" id="MQT77268.1"/>
    </source>
</evidence>
<dbReference type="InterPro" id="IPR008966">
    <property type="entry name" value="Adhesion_dom_sf"/>
</dbReference>
<keyword evidence="11" id="KW-1185">Reference proteome</keyword>
<dbReference type="EMBL" id="WIVU01000065">
    <property type="protein sequence ID" value="MQU08487.1"/>
    <property type="molecule type" value="Genomic_DNA"/>
</dbReference>
<dbReference type="EMBL" id="WIWJ01000024">
    <property type="protein sequence ID" value="MQT47907.1"/>
    <property type="molecule type" value="Genomic_DNA"/>
</dbReference>
<dbReference type="Gene3D" id="2.60.40.1090">
    <property type="entry name" value="Fimbrial-type adhesion domain"/>
    <property type="match status" value="1"/>
</dbReference>
<dbReference type="Proteomes" id="UP000470186">
    <property type="component" value="Unassembled WGS sequence"/>
</dbReference>
<evidence type="ECO:0000313" key="13">
    <source>
        <dbReference type="Proteomes" id="UP000489190"/>
    </source>
</evidence>
<dbReference type="GO" id="GO:0043709">
    <property type="term" value="P:cell adhesion involved in single-species biofilm formation"/>
    <property type="evidence" value="ECO:0007669"/>
    <property type="project" value="TreeGrafter"/>
</dbReference>
<evidence type="ECO:0000313" key="6">
    <source>
        <dbReference type="EMBL" id="MQU31147.1"/>
    </source>
</evidence>
<dbReference type="Proteomes" id="UP000489190">
    <property type="component" value="Unassembled WGS sequence"/>
</dbReference>
<dbReference type="InterPro" id="IPR050263">
    <property type="entry name" value="Bact_Fimbrial_Adh_Pro"/>
</dbReference>
<evidence type="ECO:0000256" key="1">
    <source>
        <dbReference type="SAM" id="SignalP"/>
    </source>
</evidence>
<dbReference type="InterPro" id="IPR036937">
    <property type="entry name" value="Adhesion_dom_fimbrial_sf"/>
</dbReference>
<dbReference type="EMBL" id="WIWI01000133">
    <property type="protein sequence ID" value="MQT92685.1"/>
    <property type="molecule type" value="Genomic_DNA"/>
</dbReference>
<dbReference type="Proteomes" id="UP000466863">
    <property type="component" value="Unassembled WGS sequence"/>
</dbReference>
<dbReference type="SUPFAM" id="SSF49401">
    <property type="entry name" value="Bacterial adhesins"/>
    <property type="match status" value="1"/>
</dbReference>
<proteinExistence type="predicted"/>
<feature type="chain" id="PRO_5044629764" evidence="1">
    <location>
        <begin position="19"/>
        <end position="175"/>
    </location>
</feature>
<keyword evidence="1" id="KW-0732">Signal</keyword>
<sequence>MKRIALILAATFPVMAFAASQNTITFNGQVTDQTCTVAVNGNAASPMILLPTVSATSLSAANSKAGETPFTVSISGCTAPSSTALAIKTAFLGNNVTSAGNLGSSGTATNVQIQLLSAPAGTAIVLEGVTSVAGLVLPSAQTETSHDFAAQYVSETGGATAGTVTASVQYALDYL</sequence>
<dbReference type="EMBL" id="WIVX01000022">
    <property type="protein sequence ID" value="MQU31147.1"/>
    <property type="molecule type" value="Genomic_DNA"/>
</dbReference>
<reference evidence="8 9" key="1">
    <citation type="submission" date="2019-10" db="EMBL/GenBank/DDBJ databases">
        <title>Evaluation of single-gene subtyping targets for Pseudomonas.</title>
        <authorList>
            <person name="Reichler S.J."/>
            <person name="Orsi R.H."/>
            <person name="Wiedmann M."/>
            <person name="Martin N.H."/>
            <person name="Murphy S.I."/>
        </authorList>
    </citation>
    <scope>NUCLEOTIDE SEQUENCE [LARGE SCALE GENOMIC DNA]</scope>
    <source>
        <strain evidence="5 12">FSL R10-1637</strain>
        <strain evidence="7 10">FSL R10-1876</strain>
        <strain evidence="6 11">FSL R10-2107</strain>
        <strain evidence="3 9">FSL R10-2932</strain>
        <strain evidence="4 13">FSL R10-3254</strain>
        <strain evidence="2 8">FSL R10-3257</strain>
    </source>
</reference>
<evidence type="ECO:0000313" key="12">
    <source>
        <dbReference type="Proteomes" id="UP000478064"/>
    </source>
</evidence>
<accession>A0A6A7YGQ3</accession>
<evidence type="ECO:0000313" key="10">
    <source>
        <dbReference type="Proteomes" id="UP000466863"/>
    </source>
</evidence>
<evidence type="ECO:0000313" key="11">
    <source>
        <dbReference type="Proteomes" id="UP000470186"/>
    </source>
</evidence>
<evidence type="ECO:0000313" key="5">
    <source>
        <dbReference type="EMBL" id="MQU08487.1"/>
    </source>
</evidence>
<dbReference type="PANTHER" id="PTHR33420:SF10">
    <property type="entry name" value="FIMBRIAE MAJOR SUBUNIT"/>
    <property type="match status" value="1"/>
</dbReference>
<protein>
    <submittedName>
        <fullName evidence="7">Type 1 fimbrial protein</fullName>
    </submittedName>
</protein>
<dbReference type="GO" id="GO:0009289">
    <property type="term" value="C:pilus"/>
    <property type="evidence" value="ECO:0007669"/>
    <property type="project" value="InterPro"/>
</dbReference>
<evidence type="ECO:0000313" key="8">
    <source>
        <dbReference type="Proteomes" id="UP000441404"/>
    </source>
</evidence>
<dbReference type="Proteomes" id="UP000478064">
    <property type="component" value="Unassembled WGS sequence"/>
</dbReference>
<dbReference type="Proteomes" id="UP000447574">
    <property type="component" value="Unassembled WGS sequence"/>
</dbReference>
<dbReference type="EMBL" id="WIVV01000227">
    <property type="protein sequence ID" value="MQU45959.1"/>
    <property type="molecule type" value="Genomic_DNA"/>
</dbReference>
<dbReference type="RefSeq" id="WP_123749068.1">
    <property type="nucleotide sequence ID" value="NZ_CAKZJC010000294.1"/>
</dbReference>
<dbReference type="Proteomes" id="UP000441404">
    <property type="component" value="Unassembled WGS sequence"/>
</dbReference>
<dbReference type="GeneID" id="97254055"/>
<dbReference type="EMBL" id="WIWF01000142">
    <property type="protein sequence ID" value="MQT77268.1"/>
    <property type="molecule type" value="Genomic_DNA"/>
</dbReference>
<evidence type="ECO:0000313" key="7">
    <source>
        <dbReference type="EMBL" id="MQU45959.1"/>
    </source>
</evidence>
<comment type="caution">
    <text evidence="7">The sequence shown here is derived from an EMBL/GenBank/DDBJ whole genome shotgun (WGS) entry which is preliminary data.</text>
</comment>
<evidence type="ECO:0000313" key="4">
    <source>
        <dbReference type="EMBL" id="MQT92685.1"/>
    </source>
</evidence>
<feature type="signal peptide" evidence="1">
    <location>
        <begin position="1"/>
        <end position="18"/>
    </location>
</feature>
<dbReference type="PANTHER" id="PTHR33420">
    <property type="entry name" value="FIMBRIAL SUBUNIT ELFA-RELATED"/>
    <property type="match status" value="1"/>
</dbReference>
<evidence type="ECO:0000313" key="9">
    <source>
        <dbReference type="Proteomes" id="UP000447574"/>
    </source>
</evidence>
<gene>
    <name evidence="5" type="ORF">GHO27_22755</name>
    <name evidence="7" type="ORF">GHO28_26165</name>
    <name evidence="6" type="ORF">GHO30_06965</name>
    <name evidence="3" type="ORF">GHO37_23710</name>
    <name evidence="4" type="ORF">GHO39_26725</name>
    <name evidence="2" type="ORF">GHO40_14445</name>
</gene>
<dbReference type="AlphaFoldDB" id="A0A6A7YGQ3"/>